<evidence type="ECO:0000256" key="4">
    <source>
        <dbReference type="RuleBase" id="RU003968"/>
    </source>
</evidence>
<feature type="active site" description="Proton donor" evidence="2">
    <location>
        <position position="506"/>
    </location>
</feature>
<dbReference type="InterPro" id="IPR036188">
    <property type="entry name" value="FAD/NAD-bd_sf"/>
</dbReference>
<dbReference type="Gene3D" id="3.30.560.10">
    <property type="entry name" value="Glucose Oxidase, domain 3"/>
    <property type="match status" value="1"/>
</dbReference>
<dbReference type="PANTHER" id="PTHR11552:SF123">
    <property type="entry name" value="GMC OXIDOREDUCTASE (AFU_ORTHOLOGUE AFUA_2G01770)-RELATED"/>
    <property type="match status" value="1"/>
</dbReference>
<dbReference type="PIRSF" id="PIRSF000137">
    <property type="entry name" value="Alcohol_oxidase"/>
    <property type="match status" value="1"/>
</dbReference>
<dbReference type="GO" id="GO:0050660">
    <property type="term" value="F:flavin adenine dinucleotide binding"/>
    <property type="evidence" value="ECO:0007669"/>
    <property type="project" value="InterPro"/>
</dbReference>
<accession>A0AAE1IG95</accession>
<gene>
    <name evidence="6" type="ORF">Triagg1_4360</name>
</gene>
<comment type="cofactor">
    <cofactor evidence="3">
        <name>FAD</name>
        <dbReference type="ChEBI" id="CHEBI:57692"/>
    </cofactor>
</comment>
<evidence type="ECO:0000313" key="6">
    <source>
        <dbReference type="EMBL" id="KAK4076757.1"/>
    </source>
</evidence>
<feature type="binding site" evidence="3">
    <location>
        <position position="237"/>
    </location>
    <ligand>
        <name>FAD</name>
        <dbReference type="ChEBI" id="CHEBI:57692"/>
    </ligand>
</feature>
<reference evidence="6" key="1">
    <citation type="submission" date="2023-11" db="EMBL/GenBank/DDBJ databases">
        <title>The genome sequences of three competitors of mushroom-forming fungi.</title>
        <authorList>
            <person name="Beijen E."/>
            <person name="Ohm R.A."/>
        </authorList>
    </citation>
    <scope>NUCLEOTIDE SEQUENCE</scope>
    <source>
        <strain evidence="6">CBS 100526</strain>
    </source>
</reference>
<dbReference type="EMBL" id="JAWRVG010000013">
    <property type="protein sequence ID" value="KAK4076757.1"/>
    <property type="molecule type" value="Genomic_DNA"/>
</dbReference>
<comment type="caution">
    <text evidence="6">The sequence shown here is derived from an EMBL/GenBank/DDBJ whole genome shotgun (WGS) entry which is preliminary data.</text>
</comment>
<comment type="similarity">
    <text evidence="1 4">Belongs to the GMC oxidoreductase family.</text>
</comment>
<dbReference type="GO" id="GO:0016614">
    <property type="term" value="F:oxidoreductase activity, acting on CH-OH group of donors"/>
    <property type="evidence" value="ECO:0007669"/>
    <property type="project" value="InterPro"/>
</dbReference>
<keyword evidence="4" id="KW-0285">Flavoprotein</keyword>
<keyword evidence="3 4" id="KW-0274">FAD</keyword>
<feature type="domain" description="Glucose-methanol-choline oxidoreductase N-terminal" evidence="5">
    <location>
        <begin position="99"/>
        <end position="122"/>
    </location>
</feature>
<dbReference type="Gene3D" id="3.50.50.60">
    <property type="entry name" value="FAD/NAD(P)-binding domain"/>
    <property type="match status" value="1"/>
</dbReference>
<evidence type="ECO:0000256" key="3">
    <source>
        <dbReference type="PIRSR" id="PIRSR000137-2"/>
    </source>
</evidence>
<dbReference type="Pfam" id="PF00732">
    <property type="entry name" value="GMC_oxred_N"/>
    <property type="match status" value="1"/>
</dbReference>
<evidence type="ECO:0000256" key="2">
    <source>
        <dbReference type="PIRSR" id="PIRSR000137-1"/>
    </source>
</evidence>
<dbReference type="SUPFAM" id="SSF54373">
    <property type="entry name" value="FAD-linked reductases, C-terminal domain"/>
    <property type="match status" value="1"/>
</dbReference>
<dbReference type="InterPro" id="IPR007867">
    <property type="entry name" value="GMC_OxRtase_C"/>
</dbReference>
<dbReference type="PROSITE" id="PS00623">
    <property type="entry name" value="GMC_OXRED_1"/>
    <property type="match status" value="1"/>
</dbReference>
<proteinExistence type="inferred from homology"/>
<dbReference type="RefSeq" id="XP_062756867.1">
    <property type="nucleotide sequence ID" value="XM_062898755.1"/>
</dbReference>
<dbReference type="AlphaFoldDB" id="A0AAE1IG95"/>
<dbReference type="InterPro" id="IPR012132">
    <property type="entry name" value="GMC_OxRdtase"/>
</dbReference>
<evidence type="ECO:0000256" key="1">
    <source>
        <dbReference type="ARBA" id="ARBA00010790"/>
    </source>
</evidence>
<organism evidence="6 7">
    <name type="scientific">Trichoderma aggressivum f. europaeum</name>
    <dbReference type="NCBI Taxonomy" id="173218"/>
    <lineage>
        <taxon>Eukaryota</taxon>
        <taxon>Fungi</taxon>
        <taxon>Dikarya</taxon>
        <taxon>Ascomycota</taxon>
        <taxon>Pezizomycotina</taxon>
        <taxon>Sordariomycetes</taxon>
        <taxon>Hypocreomycetidae</taxon>
        <taxon>Hypocreales</taxon>
        <taxon>Hypocreaceae</taxon>
        <taxon>Trichoderma</taxon>
    </lineage>
</organism>
<dbReference type="Pfam" id="PF05199">
    <property type="entry name" value="GMC_oxred_C"/>
    <property type="match status" value="1"/>
</dbReference>
<evidence type="ECO:0000259" key="5">
    <source>
        <dbReference type="PROSITE" id="PS00623"/>
    </source>
</evidence>
<protein>
    <submittedName>
        <fullName evidence="6">CAZyme family AA3</fullName>
    </submittedName>
</protein>
<evidence type="ECO:0000313" key="7">
    <source>
        <dbReference type="Proteomes" id="UP001273209"/>
    </source>
</evidence>
<dbReference type="GeneID" id="87918660"/>
<feature type="active site" description="Proton acceptor" evidence="2">
    <location>
        <position position="544"/>
    </location>
</feature>
<dbReference type="InterPro" id="IPR000172">
    <property type="entry name" value="GMC_OxRdtase_N"/>
</dbReference>
<keyword evidence="7" id="KW-1185">Reference proteome</keyword>
<dbReference type="PANTHER" id="PTHR11552">
    <property type="entry name" value="GLUCOSE-METHANOL-CHOLINE GMC OXIDOREDUCTASE"/>
    <property type="match status" value="1"/>
</dbReference>
<sequence>MMTEPSSTPFQTSAEEASAMLWDYIFVGGGLSASVVSNRLHHLDPALKILVIEAGANANNDPSVVYPNSTNLIGGEYDWKYQTIPQVNLDNRQVDLPCGKALGGGTVINSGGWIRGDKFDFDLWGDTVGDHRWSYAGLLPYMKLTETAPVNNPAEHGSDGPMHIQGIVSTHREFPLRNKTLQSWQEVGVHLLPNNDGNAGNPLGIGDLFENKNQGRREIADNVFNLTGITVLTETLVSKVLLSTPKAHQAPEATGVQLANGTKIQGKEIILAAGAIRTAQLLMLSGIGPSDELHKFKIPVVLSQPEVGKNFADHGLFGALWSLKDPSAGYAIGSANPLFNEPQYGWGTPADFLVSTGITDKAGLAAAIEKDEGKKPDPKKHPLLKQDRTFNEHVFQYAGTPDGSSVTFALINLLPTSRGSVTLKSANINDVPNIDPNYHATEVDKFVAREGIRLQIAFANSNATVIGRDIIAGELGAPGFNETFTTESTDAYIDSRIAAGLGSTFHPMGTAAMGKVVDTNLRVKGINKLRIVDTSVFPVVITAHLQVATYATAYQAADIIYSSYNCSK</sequence>
<dbReference type="SUPFAM" id="SSF51905">
    <property type="entry name" value="FAD/NAD(P)-binding domain"/>
    <property type="match status" value="1"/>
</dbReference>
<name>A0AAE1IG95_9HYPO</name>
<dbReference type="Proteomes" id="UP001273209">
    <property type="component" value="Unassembled WGS sequence"/>
</dbReference>